<dbReference type="GO" id="GO:0000272">
    <property type="term" value="P:polysaccharide catabolic process"/>
    <property type="evidence" value="ECO:0007669"/>
    <property type="project" value="UniProtKB-KW"/>
</dbReference>
<accession>K0KMZ8</accession>
<comment type="catalytic activity">
    <reaction evidence="1">
        <text>Hydrolysis of terminal (1-&gt;4)-linked alpha-D-glucose residues successively from non-reducing ends of the chains with release of beta-D-glucose.</text>
        <dbReference type="EC" id="3.2.1.3"/>
    </reaction>
</comment>
<evidence type="ECO:0000256" key="9">
    <source>
        <dbReference type="ARBA" id="ARBA00033473"/>
    </source>
</evidence>
<evidence type="ECO:0000256" key="7">
    <source>
        <dbReference type="ARBA" id="ARBA00023326"/>
    </source>
</evidence>
<dbReference type="HOGENOM" id="CLU_012173_2_0_1"/>
<evidence type="ECO:0000259" key="11">
    <source>
        <dbReference type="Pfam" id="PF00723"/>
    </source>
</evidence>
<organism evidence="12 13">
    <name type="scientific">Wickerhamomyces ciferrii (strain ATCC 14091 / BCRC 22168 / CBS 111 / JCM 3599 / NBRC 0793 / NRRL Y-1031 F-60-10)</name>
    <name type="common">Yeast</name>
    <name type="synonym">Pichia ciferrii</name>
    <dbReference type="NCBI Taxonomy" id="1206466"/>
    <lineage>
        <taxon>Eukaryota</taxon>
        <taxon>Fungi</taxon>
        <taxon>Dikarya</taxon>
        <taxon>Ascomycota</taxon>
        <taxon>Saccharomycotina</taxon>
        <taxon>Saccharomycetes</taxon>
        <taxon>Phaffomycetales</taxon>
        <taxon>Wickerhamomycetaceae</taxon>
        <taxon>Wickerhamomyces</taxon>
    </lineage>
</organism>
<dbReference type="GO" id="GO:0000324">
    <property type="term" value="C:fungal-type vacuole"/>
    <property type="evidence" value="ECO:0007669"/>
    <property type="project" value="TreeGrafter"/>
</dbReference>
<dbReference type="InterPro" id="IPR012341">
    <property type="entry name" value="6hp_glycosidase-like_sf"/>
</dbReference>
<dbReference type="EMBL" id="CAIF01000051">
    <property type="protein sequence ID" value="CCH42734.1"/>
    <property type="molecule type" value="Genomic_DNA"/>
</dbReference>
<comment type="similarity">
    <text evidence="2">Belongs to the glycosyl hydrolase 15 family.</text>
</comment>
<dbReference type="InterPro" id="IPR000165">
    <property type="entry name" value="Glucoamylase"/>
</dbReference>
<dbReference type="eggNOG" id="ENOG502QPM2">
    <property type="taxonomic scope" value="Eukaryota"/>
</dbReference>
<keyword evidence="4 12" id="KW-0378">Hydrolase</keyword>
<evidence type="ECO:0000256" key="4">
    <source>
        <dbReference type="ARBA" id="ARBA00022801"/>
    </source>
</evidence>
<dbReference type="InterPro" id="IPR011613">
    <property type="entry name" value="GH15-like"/>
</dbReference>
<keyword evidence="5" id="KW-0119">Carbohydrate metabolism</keyword>
<dbReference type="Proteomes" id="UP000009328">
    <property type="component" value="Unassembled WGS sequence"/>
</dbReference>
<dbReference type="Gene3D" id="1.50.10.10">
    <property type="match status" value="1"/>
</dbReference>
<keyword evidence="7" id="KW-0624">Polysaccharide degradation</keyword>
<evidence type="ECO:0000256" key="6">
    <source>
        <dbReference type="ARBA" id="ARBA00023295"/>
    </source>
</evidence>
<feature type="domain" description="GH15-like" evidence="11">
    <location>
        <begin position="196"/>
        <end position="614"/>
    </location>
</feature>
<dbReference type="PANTHER" id="PTHR31616:SF9">
    <property type="entry name" value="GLUCOAMYLASE, INTRACELLULAR SPORULATION-SPECIFIC"/>
    <property type="match status" value="1"/>
</dbReference>
<evidence type="ECO:0000256" key="8">
    <source>
        <dbReference type="ARBA" id="ARBA00033442"/>
    </source>
</evidence>
<dbReference type="PRINTS" id="PR00736">
    <property type="entry name" value="GLHYDRLASE15"/>
</dbReference>
<evidence type="ECO:0000313" key="12">
    <source>
        <dbReference type="EMBL" id="CCH42734.1"/>
    </source>
</evidence>
<evidence type="ECO:0000256" key="5">
    <source>
        <dbReference type="ARBA" id="ARBA00023277"/>
    </source>
</evidence>
<dbReference type="GO" id="GO:0004339">
    <property type="term" value="F:glucan 1,4-alpha-glucosidase activity"/>
    <property type="evidence" value="ECO:0007669"/>
    <property type="project" value="UniProtKB-EC"/>
</dbReference>
<protein>
    <recommendedName>
        <fullName evidence="3">glucan 1,4-alpha-glucosidase</fullName>
        <ecNumber evidence="3">3.2.1.3</ecNumber>
    </recommendedName>
    <alternativeName>
        <fullName evidence="9">1,4-alpha-D-glucan glucohydrolase</fullName>
    </alternativeName>
    <alternativeName>
        <fullName evidence="8">Glucan 1,4-alpha-glucosidase</fullName>
    </alternativeName>
</protein>
<feature type="region of interest" description="Disordered" evidence="10">
    <location>
        <begin position="145"/>
        <end position="167"/>
    </location>
</feature>
<dbReference type="PANTHER" id="PTHR31616">
    <property type="entry name" value="TREHALASE"/>
    <property type="match status" value="1"/>
</dbReference>
<evidence type="ECO:0000256" key="10">
    <source>
        <dbReference type="SAM" id="MobiDB-lite"/>
    </source>
</evidence>
<dbReference type="InParanoid" id="K0KMZ8"/>
<proteinExistence type="inferred from homology"/>
<name>K0KMZ8_WICCF</name>
<sequence>MVESSFISIINQYLQMIFSKLYQIALASSAFAAQLIENPIELNDTNHVQLASYNYTSGTFNAEFFVHNDGYDKTVFLYYTNKDEQSTPLTALAASHAEGLEDDWELWTTSTKIFQEEGLDTLLNVTFNSINTGDVYSQQLNIKVEQTDPQEDSESAPEPKIQPSGLGEDIDDWLNAQSVDSQIYKAKSRVFDNIGVEGSVPGLVIASPSHGENSDNPDYFYHWIRDAGLTYDAIFKLYEALPDRESTAARALEDYFLQFISASIAEQNDGSAIAGLGEPKFYVGNNSGYQGAWGRPQNDGPAIRAFAILEFVKEYIKKGGDQNYIIDLAWEQPLKKDLDFVASNWTYSNFDLWEEVDSDHFFTKFVQRRALIQGAEFASEYLRDVSTYRVWNEAAIALNDTLSNFVYPIRNIILNSYGPSQRGKASYKDLSVILGVNHAYIGDDVFAPTNEWVLRTAYEIATSFIPVYELSNTTHDENNLPLAPPTGRYPEDVYNGTGSSLANPWFLSNNAFAEYFFTIAKNFQDSGSISVTELSLPFWKYYTGVSETGSINSDSDQFKQIIQSLLGWGDAYLRVVKYYAGEDGHLSEQFDKDSGVIRGARDLTWSYASLVTAAIARANAKGDDGFTASLALLEGDVQ</sequence>
<dbReference type="EC" id="3.2.1.3" evidence="3"/>
<dbReference type="InterPro" id="IPR038175">
    <property type="entry name" value="CBM21_dom_sf"/>
</dbReference>
<comment type="caution">
    <text evidence="12">The sequence shown here is derived from an EMBL/GenBank/DDBJ whole genome shotgun (WGS) entry which is preliminary data.</text>
</comment>
<evidence type="ECO:0000256" key="1">
    <source>
        <dbReference type="ARBA" id="ARBA00001863"/>
    </source>
</evidence>
<dbReference type="AlphaFoldDB" id="K0KMZ8"/>
<gene>
    <name evidence="12" type="primary">GAA1</name>
    <name evidence="12" type="ORF">BN7_2278</name>
</gene>
<evidence type="ECO:0000256" key="2">
    <source>
        <dbReference type="ARBA" id="ARBA00006188"/>
    </source>
</evidence>
<keyword evidence="13" id="KW-1185">Reference proteome</keyword>
<reference evidence="12 13" key="1">
    <citation type="journal article" date="2012" name="Eukaryot. Cell">
        <title>Draft genome sequence of Wickerhamomyces ciferrii NRRL Y-1031 F-60-10.</title>
        <authorList>
            <person name="Schneider J."/>
            <person name="Andrea H."/>
            <person name="Blom J."/>
            <person name="Jaenicke S."/>
            <person name="Ruckert C."/>
            <person name="Schorsch C."/>
            <person name="Szczepanowski R."/>
            <person name="Farwick M."/>
            <person name="Goesmann A."/>
            <person name="Puhler A."/>
            <person name="Schaffer S."/>
            <person name="Tauch A."/>
            <person name="Kohler T."/>
            <person name="Brinkrolf K."/>
        </authorList>
    </citation>
    <scope>NUCLEOTIDE SEQUENCE [LARGE SCALE GENOMIC DNA]</scope>
    <source>
        <strain evidence="13">ATCC 14091 / BCRC 22168 / CBS 111 / JCM 3599 / NBRC 0793 / NRRL Y-1031 F-60-10</strain>
    </source>
</reference>
<dbReference type="SUPFAM" id="SSF48208">
    <property type="entry name" value="Six-hairpin glycosidases"/>
    <property type="match status" value="1"/>
</dbReference>
<dbReference type="Gene3D" id="2.60.40.2440">
    <property type="entry name" value="Carbohydrate binding type-21 domain"/>
    <property type="match status" value="1"/>
</dbReference>
<evidence type="ECO:0000313" key="13">
    <source>
        <dbReference type="Proteomes" id="UP000009328"/>
    </source>
</evidence>
<dbReference type="Pfam" id="PF00723">
    <property type="entry name" value="Glyco_hydro_15"/>
    <property type="match status" value="1"/>
</dbReference>
<dbReference type="STRING" id="1206466.K0KMZ8"/>
<keyword evidence="6 12" id="KW-0326">Glycosidase</keyword>
<evidence type="ECO:0000256" key="3">
    <source>
        <dbReference type="ARBA" id="ARBA00012593"/>
    </source>
</evidence>
<dbReference type="InterPro" id="IPR008928">
    <property type="entry name" value="6-hairpin_glycosidase_sf"/>
</dbReference>